<organism evidence="3 4">
    <name type="scientific">Protea cynaroides</name>
    <dbReference type="NCBI Taxonomy" id="273540"/>
    <lineage>
        <taxon>Eukaryota</taxon>
        <taxon>Viridiplantae</taxon>
        <taxon>Streptophyta</taxon>
        <taxon>Embryophyta</taxon>
        <taxon>Tracheophyta</taxon>
        <taxon>Spermatophyta</taxon>
        <taxon>Magnoliopsida</taxon>
        <taxon>Proteales</taxon>
        <taxon>Proteaceae</taxon>
        <taxon>Protea</taxon>
    </lineage>
</organism>
<evidence type="ECO:0000256" key="1">
    <source>
        <dbReference type="ARBA" id="ARBA00023002"/>
    </source>
</evidence>
<dbReference type="AlphaFoldDB" id="A0A9Q0KGR6"/>
<reference evidence="3" key="1">
    <citation type="journal article" date="2023" name="Plant J.">
        <title>The genome of the king protea, Protea cynaroides.</title>
        <authorList>
            <person name="Chang J."/>
            <person name="Duong T.A."/>
            <person name="Schoeman C."/>
            <person name="Ma X."/>
            <person name="Roodt D."/>
            <person name="Barker N."/>
            <person name="Li Z."/>
            <person name="Van de Peer Y."/>
            <person name="Mizrachi E."/>
        </authorList>
    </citation>
    <scope>NUCLEOTIDE SEQUENCE</scope>
    <source>
        <tissue evidence="3">Young leaves</tissue>
    </source>
</reference>
<evidence type="ECO:0000313" key="3">
    <source>
        <dbReference type="EMBL" id="KAJ4970181.1"/>
    </source>
</evidence>
<keyword evidence="4" id="KW-1185">Reference proteome</keyword>
<dbReference type="Pfam" id="PF01370">
    <property type="entry name" value="Epimerase"/>
    <property type="match status" value="1"/>
</dbReference>
<dbReference type="InterPro" id="IPR001509">
    <property type="entry name" value="Epimerase_deHydtase"/>
</dbReference>
<gene>
    <name evidence="3" type="ORF">NE237_003280</name>
</gene>
<dbReference type="EMBL" id="JAMYWD010000005">
    <property type="protein sequence ID" value="KAJ4970181.1"/>
    <property type="molecule type" value="Genomic_DNA"/>
</dbReference>
<keyword evidence="1" id="KW-0560">Oxidoreductase</keyword>
<dbReference type="InterPro" id="IPR050425">
    <property type="entry name" value="NAD(P)_dehydrat-like"/>
</dbReference>
<dbReference type="PANTHER" id="PTHR10366:SF852">
    <property type="entry name" value="CINNAMOYL-COA REDUCTASE CAD2"/>
    <property type="match status" value="1"/>
</dbReference>
<accession>A0A9Q0KGR6</accession>
<evidence type="ECO:0000313" key="4">
    <source>
        <dbReference type="Proteomes" id="UP001141806"/>
    </source>
</evidence>
<name>A0A9Q0KGR6_9MAGN</name>
<dbReference type="Gene3D" id="3.40.50.720">
    <property type="entry name" value="NAD(P)-binding Rossmann-like Domain"/>
    <property type="match status" value="1"/>
</dbReference>
<comment type="caution">
    <text evidence="3">The sequence shown here is derived from an EMBL/GenBank/DDBJ whole genome shotgun (WGS) entry which is preliminary data.</text>
</comment>
<dbReference type="InterPro" id="IPR036291">
    <property type="entry name" value="NAD(P)-bd_dom_sf"/>
</dbReference>
<dbReference type="GO" id="GO:0016616">
    <property type="term" value="F:oxidoreductase activity, acting on the CH-OH group of donors, NAD or NADP as acceptor"/>
    <property type="evidence" value="ECO:0007669"/>
    <property type="project" value="TreeGrafter"/>
</dbReference>
<evidence type="ECO:0000259" key="2">
    <source>
        <dbReference type="Pfam" id="PF01370"/>
    </source>
</evidence>
<dbReference type="PANTHER" id="PTHR10366">
    <property type="entry name" value="NAD DEPENDENT EPIMERASE/DEHYDRATASE"/>
    <property type="match status" value="1"/>
</dbReference>
<dbReference type="Proteomes" id="UP001141806">
    <property type="component" value="Unassembled WGS sequence"/>
</dbReference>
<dbReference type="OrthoDB" id="2735536at2759"/>
<feature type="domain" description="NAD-dependent epimerase/dehydratase" evidence="2">
    <location>
        <begin position="3"/>
        <end position="134"/>
    </location>
</feature>
<protein>
    <recommendedName>
        <fullName evidence="2">NAD-dependent epimerase/dehydratase domain-containing protein</fullName>
    </recommendedName>
</protein>
<sequence>MNAAAVAGVRRVVLTSSVAVIHMDLYRSPDKVIDEICWSDLNYVKSIPDWYCYGKMLAERTAREMAREKRVDLVIVIPALTIGPLLQSNVNASVVHILKFLNGRNKNYGNAVTGYAHVKDVALAHILVYENPSASGRCLCIEGLLHRAEIAAMLLQMFPGYPIPTRCSDEMNPRVKPYKFSNQRLRDLGFEFTPVREGLYDTVRCLQQRGHLAVLPQPNEDLKIIARL</sequence>
<dbReference type="SUPFAM" id="SSF51735">
    <property type="entry name" value="NAD(P)-binding Rossmann-fold domains"/>
    <property type="match status" value="1"/>
</dbReference>
<proteinExistence type="predicted"/>